<gene>
    <name evidence="2" type="ORF">NDU88_008870</name>
</gene>
<proteinExistence type="predicted"/>
<comment type="caution">
    <text evidence="2">The sequence shown here is derived from an EMBL/GenBank/DDBJ whole genome shotgun (WGS) entry which is preliminary data.</text>
</comment>
<evidence type="ECO:0000313" key="3">
    <source>
        <dbReference type="Proteomes" id="UP001066276"/>
    </source>
</evidence>
<evidence type="ECO:0000256" key="1">
    <source>
        <dbReference type="SAM" id="MobiDB-lite"/>
    </source>
</evidence>
<dbReference type="Proteomes" id="UP001066276">
    <property type="component" value="Chromosome 5"/>
</dbReference>
<name>A0AAV7RX05_PLEWA</name>
<dbReference type="AlphaFoldDB" id="A0AAV7RX05"/>
<accession>A0AAV7RX05</accession>
<feature type="region of interest" description="Disordered" evidence="1">
    <location>
        <begin position="57"/>
        <end position="157"/>
    </location>
</feature>
<evidence type="ECO:0000313" key="2">
    <source>
        <dbReference type="EMBL" id="KAJ1156146.1"/>
    </source>
</evidence>
<protein>
    <submittedName>
        <fullName evidence="2">Uncharacterized protein</fullName>
    </submittedName>
</protein>
<dbReference type="EMBL" id="JANPWB010000009">
    <property type="protein sequence ID" value="KAJ1156146.1"/>
    <property type="molecule type" value="Genomic_DNA"/>
</dbReference>
<organism evidence="2 3">
    <name type="scientific">Pleurodeles waltl</name>
    <name type="common">Iberian ribbed newt</name>
    <dbReference type="NCBI Taxonomy" id="8319"/>
    <lineage>
        <taxon>Eukaryota</taxon>
        <taxon>Metazoa</taxon>
        <taxon>Chordata</taxon>
        <taxon>Craniata</taxon>
        <taxon>Vertebrata</taxon>
        <taxon>Euteleostomi</taxon>
        <taxon>Amphibia</taxon>
        <taxon>Batrachia</taxon>
        <taxon>Caudata</taxon>
        <taxon>Salamandroidea</taxon>
        <taxon>Salamandridae</taxon>
        <taxon>Pleurodelinae</taxon>
        <taxon>Pleurodeles</taxon>
    </lineage>
</organism>
<feature type="compositionally biased region" description="Polar residues" evidence="1">
    <location>
        <begin position="77"/>
        <end position="91"/>
    </location>
</feature>
<reference evidence="2" key="1">
    <citation type="journal article" date="2022" name="bioRxiv">
        <title>Sequencing and chromosome-scale assembly of the giantPleurodeles waltlgenome.</title>
        <authorList>
            <person name="Brown T."/>
            <person name="Elewa A."/>
            <person name="Iarovenko S."/>
            <person name="Subramanian E."/>
            <person name="Araus A.J."/>
            <person name="Petzold A."/>
            <person name="Susuki M."/>
            <person name="Suzuki K.-i.T."/>
            <person name="Hayashi T."/>
            <person name="Toyoda A."/>
            <person name="Oliveira C."/>
            <person name="Osipova E."/>
            <person name="Leigh N.D."/>
            <person name="Simon A."/>
            <person name="Yun M.H."/>
        </authorList>
    </citation>
    <scope>NUCLEOTIDE SEQUENCE</scope>
    <source>
        <strain evidence="2">20211129_DDA</strain>
        <tissue evidence="2">Liver</tissue>
    </source>
</reference>
<feature type="compositionally biased region" description="Basic and acidic residues" evidence="1">
    <location>
        <begin position="123"/>
        <end position="138"/>
    </location>
</feature>
<sequence>MYLAVLLRFGIDLVGPSCPAQGRGLLLLLGAPASHWAATCRGCPPGDNPAALGLRTCPGPDGPSLRPPEGRRCSAAPTIQCSQQTRSTAASSEIGRWGAPVTVGSMPQPRPCHQVSPGAVRLSDGDPQRPDRSKEARQHRSASSTGPRRSTSALCHG</sequence>
<feature type="compositionally biased region" description="Polar residues" evidence="1">
    <location>
        <begin position="141"/>
        <end position="157"/>
    </location>
</feature>
<keyword evidence="3" id="KW-1185">Reference proteome</keyword>